<dbReference type="SUPFAM" id="SSF101307">
    <property type="entry name" value="YutG-like"/>
    <property type="match status" value="1"/>
</dbReference>
<evidence type="ECO:0000256" key="3">
    <source>
        <dbReference type="ARBA" id="ARBA00022695"/>
    </source>
</evidence>
<dbReference type="InterPro" id="IPR050065">
    <property type="entry name" value="GlmU-like"/>
</dbReference>
<dbReference type="GO" id="GO:0008962">
    <property type="term" value="F:phosphatidylglycerophosphatase activity"/>
    <property type="evidence" value="ECO:0007669"/>
    <property type="project" value="InterPro"/>
</dbReference>
<dbReference type="GO" id="GO:0006629">
    <property type="term" value="P:lipid metabolic process"/>
    <property type="evidence" value="ECO:0007669"/>
    <property type="project" value="InterPro"/>
</dbReference>
<dbReference type="InterPro" id="IPR036681">
    <property type="entry name" value="PgpA-like_sf"/>
</dbReference>
<feature type="domain" description="YutG/PgpA" evidence="6">
    <location>
        <begin position="13"/>
        <end position="149"/>
    </location>
</feature>
<dbReference type="InterPro" id="IPR029044">
    <property type="entry name" value="Nucleotide-diphossugar_trans"/>
</dbReference>
<keyword evidence="5" id="KW-0812">Transmembrane</keyword>
<name>A0A7R9QA10_9ACAR</name>
<dbReference type="Proteomes" id="UP000728032">
    <property type="component" value="Unassembled WGS sequence"/>
</dbReference>
<dbReference type="Gene3D" id="3.90.550.10">
    <property type="entry name" value="Spore Coat Polysaccharide Biosynthesis Protein SpsA, Chain A"/>
    <property type="match status" value="1"/>
</dbReference>
<dbReference type="CDD" id="cd02540">
    <property type="entry name" value="GT2_GlmU_N_bac"/>
    <property type="match status" value="1"/>
</dbReference>
<evidence type="ECO:0000313" key="7">
    <source>
        <dbReference type="EMBL" id="CAD7636502.1"/>
    </source>
</evidence>
<dbReference type="PANTHER" id="PTHR43584:SF3">
    <property type="entry name" value="BIFUNCTIONAL PROTEIN GLMU"/>
    <property type="match status" value="1"/>
</dbReference>
<gene>
    <name evidence="7" type="ORF">ONB1V03_LOCUS227</name>
</gene>
<organism evidence="7">
    <name type="scientific">Oppiella nova</name>
    <dbReference type="NCBI Taxonomy" id="334625"/>
    <lineage>
        <taxon>Eukaryota</taxon>
        <taxon>Metazoa</taxon>
        <taxon>Ecdysozoa</taxon>
        <taxon>Arthropoda</taxon>
        <taxon>Chelicerata</taxon>
        <taxon>Arachnida</taxon>
        <taxon>Acari</taxon>
        <taxon>Acariformes</taxon>
        <taxon>Sarcoptiformes</taxon>
        <taxon>Oribatida</taxon>
        <taxon>Brachypylina</taxon>
        <taxon>Oppioidea</taxon>
        <taxon>Oppiidae</taxon>
        <taxon>Oppiella</taxon>
    </lineage>
</organism>
<dbReference type="GO" id="GO:0003977">
    <property type="term" value="F:UDP-N-acetylglucosamine diphosphorylase activity"/>
    <property type="evidence" value="ECO:0007669"/>
    <property type="project" value="UniProtKB-EC"/>
</dbReference>
<keyword evidence="8" id="KW-1185">Reference proteome</keyword>
<feature type="transmembrane region" description="Helical" evidence="5">
    <location>
        <begin position="38"/>
        <end position="62"/>
    </location>
</feature>
<dbReference type="EC" id="2.7.7.23" evidence="1"/>
<accession>A0A7R9QA10</accession>
<feature type="transmembrane region" description="Helical" evidence="5">
    <location>
        <begin position="92"/>
        <end position="113"/>
    </location>
</feature>
<evidence type="ECO:0000256" key="4">
    <source>
        <dbReference type="ARBA" id="ARBA00048493"/>
    </source>
</evidence>
<dbReference type="EMBL" id="OC914833">
    <property type="protein sequence ID" value="CAD7636502.1"/>
    <property type="molecule type" value="Genomic_DNA"/>
</dbReference>
<comment type="catalytic activity">
    <reaction evidence="4">
        <text>N-acetyl-alpha-D-glucosamine 1-phosphate + UTP + H(+) = UDP-N-acetyl-alpha-D-glucosamine + diphosphate</text>
        <dbReference type="Rhea" id="RHEA:13509"/>
        <dbReference type="ChEBI" id="CHEBI:15378"/>
        <dbReference type="ChEBI" id="CHEBI:33019"/>
        <dbReference type="ChEBI" id="CHEBI:46398"/>
        <dbReference type="ChEBI" id="CHEBI:57705"/>
        <dbReference type="ChEBI" id="CHEBI:57776"/>
        <dbReference type="EC" id="2.7.7.23"/>
    </reaction>
</comment>
<keyword evidence="3" id="KW-0548">Nucleotidyltransferase</keyword>
<dbReference type="Pfam" id="PF04608">
    <property type="entry name" value="PgpA"/>
    <property type="match status" value="1"/>
</dbReference>
<keyword evidence="5" id="KW-0472">Membrane</keyword>
<protein>
    <recommendedName>
        <fullName evidence="1">UDP-N-acetylglucosamine diphosphorylase</fullName>
        <ecNumber evidence="1">2.7.7.23</ecNumber>
    </recommendedName>
</protein>
<evidence type="ECO:0000313" key="8">
    <source>
        <dbReference type="Proteomes" id="UP000728032"/>
    </source>
</evidence>
<evidence type="ECO:0000259" key="6">
    <source>
        <dbReference type="Pfam" id="PF04608"/>
    </source>
</evidence>
<dbReference type="AlphaFoldDB" id="A0A7R9QA10"/>
<reference evidence="7" key="1">
    <citation type="submission" date="2020-11" db="EMBL/GenBank/DDBJ databases">
        <authorList>
            <person name="Tran Van P."/>
        </authorList>
    </citation>
    <scope>NUCLEOTIDE SEQUENCE</scope>
</reference>
<dbReference type="InterPro" id="IPR007686">
    <property type="entry name" value="YutG/PgpA"/>
</dbReference>
<evidence type="ECO:0000256" key="1">
    <source>
        <dbReference type="ARBA" id="ARBA00012457"/>
    </source>
</evidence>
<dbReference type="EMBL" id="CAJPVJ010000008">
    <property type="protein sequence ID" value="CAG2157416.1"/>
    <property type="molecule type" value="Genomic_DNA"/>
</dbReference>
<dbReference type="PANTHER" id="PTHR43584">
    <property type="entry name" value="NUCLEOTIDYL TRANSFERASE"/>
    <property type="match status" value="1"/>
</dbReference>
<keyword evidence="5" id="KW-1133">Transmembrane helix</keyword>
<evidence type="ECO:0000256" key="2">
    <source>
        <dbReference type="ARBA" id="ARBA00022679"/>
    </source>
</evidence>
<sequence>MTWAERFIVFCGVGFGSGLAPKAPGTFGSAFALLFIPIWLAIGFYGSILAIIIMSLVGIWICGKTAEIIHVHDDGRIVWDEFAGQSITFLPLIYLGQMNWIWALVGFALFRLFDVWKPWPIRVIDQKVDGGFGIMLDDIIAGLWAAICIPDLLEQTEQLGTGHAVKVTLPVLPQDGISLILSGDVPCVQQSTLQRLVDVSSQTGIGLVTLTLDDSTGYGRIVRKDGKIQAIVEHKDASDEQRQIKEINTGIYCVSNAKLHEWLPKLSNDNAQGEYYLTDIVAMALADGMEIASIQPELAFEVEGVNDRIQLAALEREFQNYQAKLLMQQGVHLIDPSRFDLRGQLTAGTDVNVLSEMALKLAQDVLSKILKLRQEPKFNRIVFLKMQ</sequence>
<evidence type="ECO:0000256" key="5">
    <source>
        <dbReference type="SAM" id="Phobius"/>
    </source>
</evidence>
<keyword evidence="2" id="KW-0808">Transferase</keyword>
<dbReference type="OrthoDB" id="6409260at2759"/>
<proteinExistence type="predicted"/>
<dbReference type="CDD" id="cd06971">
    <property type="entry name" value="PgpA"/>
    <property type="match status" value="1"/>
</dbReference>
<dbReference type="SUPFAM" id="SSF53448">
    <property type="entry name" value="Nucleotide-diphospho-sugar transferases"/>
    <property type="match status" value="1"/>
</dbReference>